<feature type="non-terminal residue" evidence="2">
    <location>
        <position position="90"/>
    </location>
</feature>
<dbReference type="AlphaFoldDB" id="A0A813K6D3"/>
<organism evidence="2 3">
    <name type="scientific">Polarella glacialis</name>
    <name type="common">Dinoflagellate</name>
    <dbReference type="NCBI Taxonomy" id="89957"/>
    <lineage>
        <taxon>Eukaryota</taxon>
        <taxon>Sar</taxon>
        <taxon>Alveolata</taxon>
        <taxon>Dinophyceae</taxon>
        <taxon>Suessiales</taxon>
        <taxon>Suessiaceae</taxon>
        <taxon>Polarella</taxon>
    </lineage>
</organism>
<proteinExistence type="predicted"/>
<accession>A0A813K6D3</accession>
<feature type="non-terminal residue" evidence="2">
    <location>
        <position position="1"/>
    </location>
</feature>
<comment type="caution">
    <text evidence="2">The sequence shown here is derived from an EMBL/GenBank/DDBJ whole genome shotgun (WGS) entry which is preliminary data.</text>
</comment>
<protein>
    <submittedName>
        <fullName evidence="2">Uncharacterized protein</fullName>
    </submittedName>
</protein>
<feature type="compositionally biased region" description="Basic and acidic residues" evidence="1">
    <location>
        <begin position="34"/>
        <end position="78"/>
    </location>
</feature>
<dbReference type="EMBL" id="CAJNNW010027907">
    <property type="protein sequence ID" value="CAE8693751.1"/>
    <property type="molecule type" value="Genomic_DNA"/>
</dbReference>
<gene>
    <name evidence="2" type="ORF">PGLA2088_LOCUS28511</name>
</gene>
<evidence type="ECO:0000313" key="2">
    <source>
        <dbReference type="EMBL" id="CAE8693751.1"/>
    </source>
</evidence>
<dbReference type="Proteomes" id="UP000626109">
    <property type="component" value="Unassembled WGS sequence"/>
</dbReference>
<reference evidence="2" key="1">
    <citation type="submission" date="2021-02" db="EMBL/GenBank/DDBJ databases">
        <authorList>
            <person name="Dougan E. K."/>
            <person name="Rhodes N."/>
            <person name="Thang M."/>
            <person name="Chan C."/>
        </authorList>
    </citation>
    <scope>NUCLEOTIDE SEQUENCE</scope>
</reference>
<sequence>SRSRGSRRQQLREVPPRRDARHQRSRSRSIGGRGRRDDRDFERREDRRDDRRDDERERDRFGEAAGDGRERLTLRPAEELSPPAPAAEEE</sequence>
<evidence type="ECO:0000256" key="1">
    <source>
        <dbReference type="SAM" id="MobiDB-lite"/>
    </source>
</evidence>
<evidence type="ECO:0000313" key="3">
    <source>
        <dbReference type="Proteomes" id="UP000626109"/>
    </source>
</evidence>
<name>A0A813K6D3_POLGL</name>
<feature type="region of interest" description="Disordered" evidence="1">
    <location>
        <begin position="1"/>
        <end position="90"/>
    </location>
</feature>